<dbReference type="InterPro" id="IPR029068">
    <property type="entry name" value="Glyas_Bleomycin-R_OHBP_Dase"/>
</dbReference>
<evidence type="ECO:0000313" key="2">
    <source>
        <dbReference type="EMBL" id="BDA80342.1"/>
    </source>
</evidence>
<dbReference type="PANTHER" id="PTHR36503:SF1">
    <property type="entry name" value="BLR2520 PROTEIN"/>
    <property type="match status" value="1"/>
</dbReference>
<dbReference type="SUPFAM" id="SSF54593">
    <property type="entry name" value="Glyoxalase/Bleomycin resistance protein/Dihydroxybiphenyl dioxygenase"/>
    <property type="match status" value="1"/>
</dbReference>
<dbReference type="Gene3D" id="3.10.180.10">
    <property type="entry name" value="2,3-Dihydroxybiphenyl 1,2-Dioxygenase, domain 1"/>
    <property type="match status" value="1"/>
</dbReference>
<organism evidence="2 3">
    <name type="scientific">Leptospira kobayashii</name>
    <dbReference type="NCBI Taxonomy" id="1917830"/>
    <lineage>
        <taxon>Bacteria</taxon>
        <taxon>Pseudomonadati</taxon>
        <taxon>Spirochaetota</taxon>
        <taxon>Spirochaetia</taxon>
        <taxon>Leptospirales</taxon>
        <taxon>Leptospiraceae</taxon>
        <taxon>Leptospira</taxon>
    </lineage>
</organism>
<gene>
    <name evidence="2" type="ORF">LPTSP3_g32720</name>
</gene>
<reference evidence="2 3" key="1">
    <citation type="submission" date="2021-08" db="EMBL/GenBank/DDBJ databases">
        <title>Complete genome sequence of Leptospira kobayashii strain E30.</title>
        <authorList>
            <person name="Nakao R."/>
            <person name="Nakamura S."/>
            <person name="Masuzawa T."/>
            <person name="Koizumi N."/>
        </authorList>
    </citation>
    <scope>NUCLEOTIDE SEQUENCE [LARGE SCALE GENOMIC DNA]</scope>
    <source>
        <strain evidence="2 3">E30</strain>
    </source>
</reference>
<dbReference type="CDD" id="cd07251">
    <property type="entry name" value="VOC_like"/>
    <property type="match status" value="1"/>
</dbReference>
<dbReference type="Pfam" id="PF00903">
    <property type="entry name" value="Glyoxalase"/>
    <property type="match status" value="1"/>
</dbReference>
<dbReference type="InterPro" id="IPR037523">
    <property type="entry name" value="VOC_core"/>
</dbReference>
<dbReference type="InterPro" id="IPR004360">
    <property type="entry name" value="Glyas_Fos-R_dOase_dom"/>
</dbReference>
<proteinExistence type="predicted"/>
<sequence length="138" mass="15176">MNLITLGVSDLQKSLEFYEKGLGWKKSSASQESVAFFQLNGLVLSLFSRDSLAEDAHVNSEGKGFSGITIAYNAASEKEVDEVIEKVRSLGAKILKTPQKVFWGGYSSYFADPDGHIFEVAHNPFFPLNEKGEVVLPD</sequence>
<dbReference type="PANTHER" id="PTHR36503">
    <property type="entry name" value="BLR2520 PROTEIN"/>
    <property type="match status" value="1"/>
</dbReference>
<name>A0ABN6KJP6_9LEPT</name>
<dbReference type="Proteomes" id="UP000245263">
    <property type="component" value="Chromosome 1"/>
</dbReference>
<accession>A0ABN6KJP6</accession>
<evidence type="ECO:0000259" key="1">
    <source>
        <dbReference type="PROSITE" id="PS51819"/>
    </source>
</evidence>
<protein>
    <submittedName>
        <fullName evidence="2">Glyoxalase</fullName>
    </submittedName>
</protein>
<dbReference type="EMBL" id="AP025028">
    <property type="protein sequence ID" value="BDA80342.1"/>
    <property type="molecule type" value="Genomic_DNA"/>
</dbReference>
<evidence type="ECO:0000313" key="3">
    <source>
        <dbReference type="Proteomes" id="UP000245263"/>
    </source>
</evidence>
<keyword evidence="3" id="KW-1185">Reference proteome</keyword>
<dbReference type="PROSITE" id="PS51819">
    <property type="entry name" value="VOC"/>
    <property type="match status" value="1"/>
</dbReference>
<feature type="domain" description="VOC" evidence="1">
    <location>
        <begin position="1"/>
        <end position="123"/>
    </location>
</feature>